<dbReference type="RefSeq" id="WP_342694410.1">
    <property type="nucleotide sequence ID" value="NZ_JBCGDO010000001.1"/>
</dbReference>
<feature type="signal peptide" evidence="1">
    <location>
        <begin position="1"/>
        <end position="28"/>
    </location>
</feature>
<proteinExistence type="predicted"/>
<gene>
    <name evidence="2" type="ORF">WFZ85_00945</name>
</gene>
<dbReference type="Proteomes" id="UP001460072">
    <property type="component" value="Unassembled WGS sequence"/>
</dbReference>
<evidence type="ECO:0000313" key="3">
    <source>
        <dbReference type="Proteomes" id="UP001460072"/>
    </source>
</evidence>
<sequence length="145" mass="15007">MNTLLRNSKLGSTVFILFCFFLSNLALAQSGTVTSGANGNWNADATWVNINITRSGTISCSTGSTTVTGSGTLFLTELTVGSVIQRTNGNAIGTVAAINSNTSLTLTTNAGSNQTSQAYRIISGPPSPVDTVIIDNNDDVTVNLN</sequence>
<comment type="caution">
    <text evidence="2">The sequence shown here is derived from an EMBL/GenBank/DDBJ whole genome shotgun (WGS) entry which is preliminary data.</text>
</comment>
<keyword evidence="3" id="KW-1185">Reference proteome</keyword>
<protein>
    <submittedName>
        <fullName evidence="2">Uncharacterized protein</fullName>
    </submittedName>
</protein>
<accession>A0ABU9N5E4</accession>
<reference evidence="2 3" key="1">
    <citation type="submission" date="2024-03" db="EMBL/GenBank/DDBJ databases">
        <title>Two novel species of the genus Flavobacterium exhibiting potentially degradation of complex polysaccharides.</title>
        <authorList>
            <person name="Lian X."/>
        </authorList>
    </citation>
    <scope>NUCLEOTIDE SEQUENCE [LARGE SCALE GENOMIC DNA]</scope>
    <source>
        <strain evidence="3">j3</strain>
    </source>
</reference>
<organism evidence="2 3">
    <name type="scientific">Flavobacterium aureirubrum</name>
    <dbReference type="NCBI Taxonomy" id="3133147"/>
    <lineage>
        <taxon>Bacteria</taxon>
        <taxon>Pseudomonadati</taxon>
        <taxon>Bacteroidota</taxon>
        <taxon>Flavobacteriia</taxon>
        <taxon>Flavobacteriales</taxon>
        <taxon>Flavobacteriaceae</taxon>
        <taxon>Flavobacterium</taxon>
    </lineage>
</organism>
<evidence type="ECO:0000313" key="2">
    <source>
        <dbReference type="EMBL" id="MEM0541173.1"/>
    </source>
</evidence>
<feature type="chain" id="PRO_5046395445" evidence="1">
    <location>
        <begin position="29"/>
        <end position="145"/>
    </location>
</feature>
<evidence type="ECO:0000256" key="1">
    <source>
        <dbReference type="SAM" id="SignalP"/>
    </source>
</evidence>
<dbReference type="EMBL" id="JBCGDO010000001">
    <property type="protein sequence ID" value="MEM0541173.1"/>
    <property type="molecule type" value="Genomic_DNA"/>
</dbReference>
<keyword evidence="1" id="KW-0732">Signal</keyword>
<name>A0ABU9N5E4_9FLAO</name>